<evidence type="ECO:0000313" key="2">
    <source>
        <dbReference type="Proteomes" id="UP000654993"/>
    </source>
</evidence>
<reference evidence="1" key="1">
    <citation type="submission" date="2020-08" db="EMBL/GenBank/DDBJ databases">
        <authorList>
            <person name="Uke A."/>
            <person name="Chhe C."/>
            <person name="Baramee S."/>
            <person name="Kosugi A."/>
        </authorList>
    </citation>
    <scope>NUCLEOTIDE SEQUENCE</scope>
    <source>
        <strain evidence="1">DA-C8</strain>
    </source>
</reference>
<dbReference type="EMBL" id="BMAQ01000010">
    <property type="protein sequence ID" value="GFR38057.1"/>
    <property type="molecule type" value="Genomic_DNA"/>
</dbReference>
<dbReference type="AlphaFoldDB" id="A0A916QC76"/>
<evidence type="ECO:0000313" key="1">
    <source>
        <dbReference type="EMBL" id="GFR38057.1"/>
    </source>
</evidence>
<protein>
    <submittedName>
        <fullName evidence="1">Uncharacterized protein</fullName>
    </submittedName>
</protein>
<organism evidence="1 2">
    <name type="scientific">Insulibacter thermoxylanivorax</name>
    <dbReference type="NCBI Taxonomy" id="2749268"/>
    <lineage>
        <taxon>Bacteria</taxon>
        <taxon>Bacillati</taxon>
        <taxon>Bacillota</taxon>
        <taxon>Bacilli</taxon>
        <taxon>Bacillales</taxon>
        <taxon>Paenibacillaceae</taxon>
        <taxon>Insulibacter</taxon>
    </lineage>
</organism>
<accession>A0A916QC76</accession>
<comment type="caution">
    <text evidence="1">The sequence shown here is derived from an EMBL/GenBank/DDBJ whole genome shotgun (WGS) entry which is preliminary data.</text>
</comment>
<keyword evidence="2" id="KW-1185">Reference proteome</keyword>
<dbReference type="Proteomes" id="UP000654993">
    <property type="component" value="Unassembled WGS sequence"/>
</dbReference>
<name>A0A916QC76_9BACL</name>
<sequence length="108" mass="12737">MLTYLRDPAEIEHSDYIKYTFYELDANHQPRSVGSVRGTSNWNLNLPDYTKQLGYGTSKLFEKEKKMTPEDFAGSYLEIEWTNHRGELNKDIIHLEIYEVIQNPNTKH</sequence>
<proteinExistence type="predicted"/>
<reference evidence="1" key="2">
    <citation type="journal article" date="2021" name="Data Brief">
        <title>Draft genome sequence data of the facultative, thermophilic, xylanolytic bacterium Paenibacillus sp. strain DA-C8.</title>
        <authorList>
            <person name="Chhe C."/>
            <person name="Uke A."/>
            <person name="Baramee S."/>
            <person name="Ungkulpasvich U."/>
            <person name="Tachaapaikoon C."/>
            <person name="Pason P."/>
            <person name="Waeonukul R."/>
            <person name="Ratanakhanokchai K."/>
            <person name="Kosugi A."/>
        </authorList>
    </citation>
    <scope>NUCLEOTIDE SEQUENCE</scope>
    <source>
        <strain evidence="1">DA-C8</strain>
    </source>
</reference>
<gene>
    <name evidence="1" type="ORF">PRECH8_13530</name>
</gene>